<protein>
    <recommendedName>
        <fullName evidence="1">F-box domain-containing protein</fullName>
    </recommendedName>
</protein>
<reference evidence="2 3" key="1">
    <citation type="journal article" date="2018" name="PLoS Pathog.">
        <title>Evolution of structural diversity of trichothecenes, a family of toxins produced by plant pathogenic and entomopathogenic fungi.</title>
        <authorList>
            <person name="Proctor R.H."/>
            <person name="McCormick S.P."/>
            <person name="Kim H.S."/>
            <person name="Cardoza R.E."/>
            <person name="Stanley A.M."/>
            <person name="Lindo L."/>
            <person name="Kelly A."/>
            <person name="Brown D.W."/>
            <person name="Lee T."/>
            <person name="Vaughan M.M."/>
            <person name="Alexander N.J."/>
            <person name="Busman M."/>
            <person name="Gutierrez S."/>
        </authorList>
    </citation>
    <scope>NUCLEOTIDE SEQUENCE [LARGE SCALE GENOMIC DNA]</scope>
    <source>
        <strain evidence="2 3">NRRL 20695</strain>
    </source>
</reference>
<evidence type="ECO:0000259" key="1">
    <source>
        <dbReference type="PROSITE" id="PS50181"/>
    </source>
</evidence>
<dbReference type="STRING" id="694270.A0A395SYD7"/>
<dbReference type="AlphaFoldDB" id="A0A395SYD7"/>
<proteinExistence type="predicted"/>
<dbReference type="SUPFAM" id="SSF81383">
    <property type="entry name" value="F-box domain"/>
    <property type="match status" value="1"/>
</dbReference>
<evidence type="ECO:0000313" key="2">
    <source>
        <dbReference type="EMBL" id="RGP77500.1"/>
    </source>
</evidence>
<dbReference type="PROSITE" id="PS50181">
    <property type="entry name" value="FBOX"/>
    <property type="match status" value="1"/>
</dbReference>
<name>A0A395SYD7_9HYPO</name>
<keyword evidence="3" id="KW-1185">Reference proteome</keyword>
<comment type="caution">
    <text evidence="2">The sequence shown here is derived from an EMBL/GenBank/DDBJ whole genome shotgun (WGS) entry which is preliminary data.</text>
</comment>
<organism evidence="2 3">
    <name type="scientific">Fusarium longipes</name>
    <dbReference type="NCBI Taxonomy" id="694270"/>
    <lineage>
        <taxon>Eukaryota</taxon>
        <taxon>Fungi</taxon>
        <taxon>Dikarya</taxon>
        <taxon>Ascomycota</taxon>
        <taxon>Pezizomycotina</taxon>
        <taxon>Sordariomycetes</taxon>
        <taxon>Hypocreomycetidae</taxon>
        <taxon>Hypocreales</taxon>
        <taxon>Nectriaceae</taxon>
        <taxon>Fusarium</taxon>
    </lineage>
</organism>
<feature type="domain" description="F-box" evidence="1">
    <location>
        <begin position="10"/>
        <end position="58"/>
    </location>
</feature>
<evidence type="ECO:0000313" key="3">
    <source>
        <dbReference type="Proteomes" id="UP000266234"/>
    </source>
</evidence>
<dbReference type="InterPro" id="IPR036047">
    <property type="entry name" value="F-box-like_dom_sf"/>
</dbReference>
<accession>A0A395SYD7</accession>
<gene>
    <name evidence="2" type="ORF">FLONG3_4419</name>
</gene>
<dbReference type="EMBL" id="PXOG01000092">
    <property type="protein sequence ID" value="RGP77500.1"/>
    <property type="molecule type" value="Genomic_DNA"/>
</dbReference>
<dbReference type="InterPro" id="IPR001810">
    <property type="entry name" value="F-box_dom"/>
</dbReference>
<dbReference type="Proteomes" id="UP000266234">
    <property type="component" value="Unassembled WGS sequence"/>
</dbReference>
<sequence length="512" mass="59230">MNAHDQSREALNLLCLPVEILNQIISNLLNIDIKNLRQTCIYLKDIARPRINRLFLSTNLQDIQVFTAVVDHEIYRHRVTEIIYDDVRFSHTEGTDSQPNYDMADDMADDIGDAEDLPLWFRDAYHKTYRVLEHYDRHSIKVKGVSRNPLGPVESFKPFRTLWQQQQATVATNRDADALKHGLSRLTNLRRVTITPATHGVPSRPLYYTPTIRSLAQGILYPIKRGWPVTSIGDNRLEEEQDWNEEYKAQWRGYFLVSRTLAQHLRENPRSKFTEIVINTNQLRTGISSRIFETESNEKTDLDTILSQPGFTRLDLSLYCGHQHECVWSSFGTGRLRNLLAKATDIQHFSLSTNMSMRTEDEVDETFFPLRSIFPVSEWHQLRHFGLSRFNVQKDDVIALLESLPQTLTSVELSFLLFFPDQGNYQTLLEDMRDKLGWRERSLVGQPGILIRVDTSSEPTLGAVLQDLSREVESFVYHDGENPFETLEDFNWLTDVTEDAGVLVNAFESDYE</sequence>
<dbReference type="OrthoDB" id="5422579at2759"/>